<protein>
    <recommendedName>
        <fullName evidence="3">RRM domain-containing protein</fullName>
    </recommendedName>
</protein>
<dbReference type="AlphaFoldDB" id="A0AAN9EUU1"/>
<dbReference type="FunFam" id="3.30.70.330:FF:000714">
    <property type="entry name" value="Glycine-rich RNA-binding protein 2, mitochondrial"/>
    <property type="match status" value="1"/>
</dbReference>
<keyword evidence="1 2" id="KW-0694">RNA-binding</keyword>
<gene>
    <name evidence="4" type="ORF">RJT34_30599</name>
</gene>
<proteinExistence type="predicted"/>
<organism evidence="4 5">
    <name type="scientific">Clitoria ternatea</name>
    <name type="common">Butterfly pea</name>
    <dbReference type="NCBI Taxonomy" id="43366"/>
    <lineage>
        <taxon>Eukaryota</taxon>
        <taxon>Viridiplantae</taxon>
        <taxon>Streptophyta</taxon>
        <taxon>Embryophyta</taxon>
        <taxon>Tracheophyta</taxon>
        <taxon>Spermatophyta</taxon>
        <taxon>Magnoliopsida</taxon>
        <taxon>eudicotyledons</taxon>
        <taxon>Gunneridae</taxon>
        <taxon>Pentapetalae</taxon>
        <taxon>rosids</taxon>
        <taxon>fabids</taxon>
        <taxon>Fabales</taxon>
        <taxon>Fabaceae</taxon>
        <taxon>Papilionoideae</taxon>
        <taxon>50 kb inversion clade</taxon>
        <taxon>NPAAA clade</taxon>
        <taxon>indigoferoid/millettioid clade</taxon>
        <taxon>Phaseoleae</taxon>
        <taxon>Clitoria</taxon>
    </lineage>
</organism>
<dbReference type="Pfam" id="PF00076">
    <property type="entry name" value="RRM_1"/>
    <property type="match status" value="1"/>
</dbReference>
<name>A0AAN9EUU1_CLITE</name>
<dbReference type="SMART" id="SM00360">
    <property type="entry name" value="RRM"/>
    <property type="match status" value="1"/>
</dbReference>
<sequence length="273" mass="31012">MFHSYFLRTAVTTLCLDCIVLSLLILRLPRNPVTSISSHFIVISQWWSKGGIVKIASSPRFEDGDFESTRLRRPVSSYYHTSTEDCLYFVDSAHASLHDNLAPLIWIESVQDSKYQWALDDYYETKRMNLCPLVAIKYFKSNLRKKFVAPLVRLSVISYHRGDCHFASNRSVLIFHSSPLPLPRFLCARHHSSTNLFVAGLSFNTNEPVLRGAFGQHGEIIEVKVICNHVSGKSKGYGFVRFISETAAATARKEMHGQIVDGRRIRVSYAHKG</sequence>
<reference evidence="4 5" key="1">
    <citation type="submission" date="2024-01" db="EMBL/GenBank/DDBJ databases">
        <title>The genomes of 5 underutilized Papilionoideae crops provide insights into root nodulation and disease resistance.</title>
        <authorList>
            <person name="Yuan L."/>
        </authorList>
    </citation>
    <scope>NUCLEOTIDE SEQUENCE [LARGE SCALE GENOMIC DNA]</scope>
    <source>
        <strain evidence="4">LY-2023</strain>
        <tissue evidence="4">Leaf</tissue>
    </source>
</reference>
<dbReference type="GO" id="GO:0003723">
    <property type="term" value="F:RNA binding"/>
    <property type="evidence" value="ECO:0007669"/>
    <property type="project" value="UniProtKB-UniRule"/>
</dbReference>
<dbReference type="InterPro" id="IPR035979">
    <property type="entry name" value="RBD_domain_sf"/>
</dbReference>
<evidence type="ECO:0000313" key="4">
    <source>
        <dbReference type="EMBL" id="KAK7263015.1"/>
    </source>
</evidence>
<feature type="domain" description="RRM" evidence="3">
    <location>
        <begin position="194"/>
        <end position="272"/>
    </location>
</feature>
<dbReference type="Gene3D" id="3.30.70.330">
    <property type="match status" value="1"/>
</dbReference>
<dbReference type="PROSITE" id="PS50102">
    <property type="entry name" value="RRM"/>
    <property type="match status" value="1"/>
</dbReference>
<dbReference type="Proteomes" id="UP001359559">
    <property type="component" value="Unassembled WGS sequence"/>
</dbReference>
<dbReference type="InterPro" id="IPR012677">
    <property type="entry name" value="Nucleotide-bd_a/b_plait_sf"/>
</dbReference>
<accession>A0AAN9EUU1</accession>
<evidence type="ECO:0000256" key="1">
    <source>
        <dbReference type="ARBA" id="ARBA00022884"/>
    </source>
</evidence>
<evidence type="ECO:0000256" key="2">
    <source>
        <dbReference type="PROSITE-ProRule" id="PRU00176"/>
    </source>
</evidence>
<comment type="caution">
    <text evidence="4">The sequence shown here is derived from an EMBL/GenBank/DDBJ whole genome shotgun (WGS) entry which is preliminary data.</text>
</comment>
<dbReference type="InterPro" id="IPR000504">
    <property type="entry name" value="RRM_dom"/>
</dbReference>
<dbReference type="InterPro" id="IPR052462">
    <property type="entry name" value="SLIRP/GR-RBP-like"/>
</dbReference>
<dbReference type="PANTHER" id="PTHR48027">
    <property type="entry name" value="HETEROGENEOUS NUCLEAR RIBONUCLEOPROTEIN 87F-RELATED"/>
    <property type="match status" value="1"/>
</dbReference>
<keyword evidence="5" id="KW-1185">Reference proteome</keyword>
<dbReference type="EMBL" id="JAYKXN010000008">
    <property type="protein sequence ID" value="KAK7263015.1"/>
    <property type="molecule type" value="Genomic_DNA"/>
</dbReference>
<evidence type="ECO:0000259" key="3">
    <source>
        <dbReference type="PROSITE" id="PS50102"/>
    </source>
</evidence>
<evidence type="ECO:0000313" key="5">
    <source>
        <dbReference type="Proteomes" id="UP001359559"/>
    </source>
</evidence>
<dbReference type="SUPFAM" id="SSF54928">
    <property type="entry name" value="RNA-binding domain, RBD"/>
    <property type="match status" value="1"/>
</dbReference>